<dbReference type="Pfam" id="PF09949">
    <property type="entry name" value="APP1_cat"/>
    <property type="match status" value="1"/>
</dbReference>
<evidence type="ECO:0000313" key="3">
    <source>
        <dbReference type="EMBL" id="KAK8148486.1"/>
    </source>
</evidence>
<accession>A0AAW0S2X4</accession>
<feature type="compositionally biased region" description="Low complexity" evidence="1">
    <location>
        <begin position="14"/>
        <end position="33"/>
    </location>
</feature>
<comment type="caution">
    <text evidence="3">The sequence shown here is derived from an EMBL/GenBank/DDBJ whole genome shotgun (WGS) entry which is preliminary data.</text>
</comment>
<gene>
    <name evidence="3" type="ORF">G3M48_010021</name>
</gene>
<dbReference type="PANTHER" id="PTHR28208">
    <property type="entry name" value="PHOSPHATIDATE PHOSPHATASE APP1"/>
    <property type="match status" value="1"/>
</dbReference>
<dbReference type="Proteomes" id="UP001397290">
    <property type="component" value="Unassembled WGS sequence"/>
</dbReference>
<reference evidence="3 4" key="1">
    <citation type="submission" date="2020-02" db="EMBL/GenBank/DDBJ databases">
        <title>Comparative genomics of the hypocrealean fungal genus Beauvera.</title>
        <authorList>
            <person name="Showalter D.N."/>
            <person name="Bushley K.E."/>
            <person name="Rehner S.A."/>
        </authorList>
    </citation>
    <scope>NUCLEOTIDE SEQUENCE [LARGE SCALE GENOMIC DNA]</scope>
    <source>
        <strain evidence="3 4">ARSEF4384</strain>
    </source>
</reference>
<evidence type="ECO:0000256" key="1">
    <source>
        <dbReference type="SAM" id="MobiDB-lite"/>
    </source>
</evidence>
<evidence type="ECO:0000313" key="4">
    <source>
        <dbReference type="Proteomes" id="UP001397290"/>
    </source>
</evidence>
<protein>
    <recommendedName>
        <fullName evidence="2">Phosphatidate phosphatase APP1 catalytic domain-containing protein</fullName>
    </recommendedName>
</protein>
<dbReference type="InterPro" id="IPR019236">
    <property type="entry name" value="APP1_cat"/>
</dbReference>
<dbReference type="EMBL" id="JAAHCF010000087">
    <property type="protein sequence ID" value="KAK8148486.1"/>
    <property type="molecule type" value="Genomic_DNA"/>
</dbReference>
<dbReference type="GO" id="GO:0008195">
    <property type="term" value="F:phosphatidate phosphatase activity"/>
    <property type="evidence" value="ECO:0007669"/>
    <property type="project" value="InterPro"/>
</dbReference>
<sequence>MSEANTQARHQHLPKQPQEQQHSSKQPQEQQEPVFSPSAIAAEMQRRTRKQNNFDQIEADLPDPKKFAAASADAVTSLTPNFTTRFSLAGALGLVSRLNLFGGRPVGPGDVVWLLDNTAYKTGGRFPSSWETEFVAVVFEQAPRSHLVDAVAGVARVLGIADNAEEYKTIQERLIPFVWDVRVAKTLSVSQKGARRSIKLGPTGFNGISADVRPVASRSKGALIDATAGPLPSGIPGLLGMQTYYAGPSGWGVISDIDDTIKITTTSDPIGILRETFVEEPRAVPGMPELYKAINGILKTDTPWFYLSASPYNLYPFLREFRDAHFPQGTLILRDTSWKTIAGLLAALTIGTEEYKVDRMKKIHKWLPKRKMIVIGDSTQSDPEAYGEIYRTFPGWIRLILIRKATDTAMFGVGEKNEPARFEKAFKDIPREAWHVFEDPNECADIVTGCNFTAAVLVDILAL</sequence>
<evidence type="ECO:0000259" key="2">
    <source>
        <dbReference type="Pfam" id="PF09949"/>
    </source>
</evidence>
<name>A0AAW0S2X4_9HYPO</name>
<feature type="region of interest" description="Disordered" evidence="1">
    <location>
        <begin position="1"/>
        <end position="59"/>
    </location>
</feature>
<proteinExistence type="predicted"/>
<dbReference type="PANTHER" id="PTHR28208:SF1">
    <property type="entry name" value="FILAMENT ORGANIZATION PROTEIN APP1-LIKE, PUTATIVE (AFU_ORTHOLOGUE AFUA_1G06650)-RELATED"/>
    <property type="match status" value="1"/>
</dbReference>
<dbReference type="GO" id="GO:0030479">
    <property type="term" value="C:actin cortical patch"/>
    <property type="evidence" value="ECO:0007669"/>
    <property type="project" value="TreeGrafter"/>
</dbReference>
<organism evidence="3 4">
    <name type="scientific">Beauveria asiatica</name>
    <dbReference type="NCBI Taxonomy" id="1069075"/>
    <lineage>
        <taxon>Eukaryota</taxon>
        <taxon>Fungi</taxon>
        <taxon>Dikarya</taxon>
        <taxon>Ascomycota</taxon>
        <taxon>Pezizomycotina</taxon>
        <taxon>Sordariomycetes</taxon>
        <taxon>Hypocreomycetidae</taxon>
        <taxon>Hypocreales</taxon>
        <taxon>Cordycipitaceae</taxon>
        <taxon>Beauveria</taxon>
    </lineage>
</organism>
<dbReference type="AlphaFoldDB" id="A0AAW0S2X4"/>
<keyword evidence="4" id="KW-1185">Reference proteome</keyword>
<dbReference type="InterPro" id="IPR052935">
    <property type="entry name" value="Mg2+_PAP"/>
</dbReference>
<feature type="domain" description="Phosphatidate phosphatase APP1 catalytic" evidence="2">
    <location>
        <begin position="251"/>
        <end position="404"/>
    </location>
</feature>